<reference evidence="4" key="1">
    <citation type="submission" date="2011-07" db="EMBL/GenBank/DDBJ databases">
        <authorList>
            <consortium name="Caenorhabditis brenneri Sequencing and Analysis Consortium"/>
            <person name="Wilson R.K."/>
        </authorList>
    </citation>
    <scope>NUCLEOTIDE SEQUENCE [LARGE SCALE GENOMIC DNA]</scope>
    <source>
        <strain evidence="4">PB2801</strain>
    </source>
</reference>
<dbReference type="EMBL" id="GL379864">
    <property type="protein sequence ID" value="EGT57686.1"/>
    <property type="molecule type" value="Genomic_DNA"/>
</dbReference>
<evidence type="ECO:0000313" key="4">
    <source>
        <dbReference type="Proteomes" id="UP000008068"/>
    </source>
</evidence>
<dbReference type="STRING" id="135651.G0NCW9"/>
<dbReference type="AlphaFoldDB" id="G0NCW9"/>
<dbReference type="OMA" id="FQRANFI"/>
<keyword evidence="1" id="KW-1133">Transmembrane helix</keyword>
<evidence type="ECO:0000313" key="3">
    <source>
        <dbReference type="EMBL" id="EGT57686.1"/>
    </source>
</evidence>
<dbReference type="FunCoup" id="G0NCW9">
    <property type="interactions" value="1048"/>
</dbReference>
<gene>
    <name evidence="3" type="ORF">CAEBREN_04662</name>
</gene>
<keyword evidence="1" id="KW-0472">Membrane</keyword>
<dbReference type="PANTHER" id="PTHR31967">
    <property type="entry name" value="GROUNDHOG (HEDGEHOG-LIKE FAMILY)-RELATED"/>
    <property type="match status" value="1"/>
</dbReference>
<keyword evidence="4" id="KW-1185">Reference proteome</keyword>
<feature type="domain" description="Nucleotide-diphospho-sugar transferase" evidence="2">
    <location>
        <begin position="135"/>
        <end position="338"/>
    </location>
</feature>
<evidence type="ECO:0000259" key="2">
    <source>
        <dbReference type="Pfam" id="PF03407"/>
    </source>
</evidence>
<dbReference type="InParanoid" id="G0NCW9"/>
<keyword evidence="1" id="KW-0812">Transmembrane</keyword>
<sequence>MENGGGYGSTRFSFSVIVVLFVFVVAALLPFIFVSFFSMKKICFRKLEINRKPQTIGDFLSMLSVHLFRQRNIIQTVNEVSQKLSFEDIHNDYDFVQFSEQLKAMEKPPYIVFYDSSNLDIFLNHICNLEFIPGALPRLVAVSFDTSSHMILQEKYPKIPSVVIDLDPIKDTLPEAYENRRYIIYQLVLLTRTRICASLALRGISFWAMQQDSLWIENFDSMQLEDRYPDEYMLFDTVGNEQLPEYSRMHGWICGSTFFIRGNPTTHQFFMQLDSFMRMHQSPDSSIMTYLCGHRNYRCHRLPRWIISSSDYFRGTRENTPVMIQVDSDQKDETKMELFQRANFIFRHENGTCDRRAVHKLRDAVRLAFPEKLKLLGQNTYAESIYKRLHYLYKHIFNVDRYNNKVFLTVHYTLI</sequence>
<proteinExistence type="predicted"/>
<feature type="transmembrane region" description="Helical" evidence="1">
    <location>
        <begin position="12"/>
        <end position="37"/>
    </location>
</feature>
<accession>G0NCW9</accession>
<dbReference type="HOGENOM" id="CLU_055011_0_0_1"/>
<dbReference type="InterPro" id="IPR005069">
    <property type="entry name" value="Nucl-diP-sugar_transferase"/>
</dbReference>
<name>G0NCW9_CAEBE</name>
<organism evidence="4">
    <name type="scientific">Caenorhabditis brenneri</name>
    <name type="common">Nematode worm</name>
    <dbReference type="NCBI Taxonomy" id="135651"/>
    <lineage>
        <taxon>Eukaryota</taxon>
        <taxon>Metazoa</taxon>
        <taxon>Ecdysozoa</taxon>
        <taxon>Nematoda</taxon>
        <taxon>Chromadorea</taxon>
        <taxon>Rhabditida</taxon>
        <taxon>Rhabditina</taxon>
        <taxon>Rhabditomorpha</taxon>
        <taxon>Rhabditoidea</taxon>
        <taxon>Rhabditidae</taxon>
        <taxon>Peloderinae</taxon>
        <taxon>Caenorhabditis</taxon>
    </lineage>
</organism>
<dbReference type="eggNOG" id="ENOG502TFFQ">
    <property type="taxonomic scope" value="Eukaryota"/>
</dbReference>
<protein>
    <recommendedName>
        <fullName evidence="2">Nucleotide-diphospho-sugar transferase domain-containing protein</fullName>
    </recommendedName>
</protein>
<dbReference type="OrthoDB" id="5838555at2759"/>
<dbReference type="Pfam" id="PF03407">
    <property type="entry name" value="Nucleotid_trans"/>
    <property type="match status" value="1"/>
</dbReference>
<dbReference type="Proteomes" id="UP000008068">
    <property type="component" value="Unassembled WGS sequence"/>
</dbReference>
<evidence type="ECO:0000256" key="1">
    <source>
        <dbReference type="SAM" id="Phobius"/>
    </source>
</evidence>
<dbReference type="PANTHER" id="PTHR31967:SF24">
    <property type="entry name" value="NUCLEOTIDE-DIPHOSPHO-SUGAR TRANSFERASE DOMAIN-CONTAINING PROTEIN"/>
    <property type="match status" value="1"/>
</dbReference>